<dbReference type="AlphaFoldDB" id="A0AAE0YGX1"/>
<accession>A0AAE0YGX1</accession>
<dbReference type="EMBL" id="JAWDGP010006239">
    <property type="protein sequence ID" value="KAK3744998.1"/>
    <property type="molecule type" value="Genomic_DNA"/>
</dbReference>
<evidence type="ECO:0000313" key="1">
    <source>
        <dbReference type="EMBL" id="KAK3744998.1"/>
    </source>
</evidence>
<proteinExistence type="predicted"/>
<keyword evidence="2" id="KW-1185">Reference proteome</keyword>
<gene>
    <name evidence="1" type="ORF">RRG08_037614</name>
</gene>
<comment type="caution">
    <text evidence="1">The sequence shown here is derived from an EMBL/GenBank/DDBJ whole genome shotgun (WGS) entry which is preliminary data.</text>
</comment>
<reference evidence="1" key="1">
    <citation type="journal article" date="2023" name="G3 (Bethesda)">
        <title>A reference genome for the long-term kleptoplast-retaining sea slug Elysia crispata morphotype clarki.</title>
        <authorList>
            <person name="Eastman K.E."/>
            <person name="Pendleton A.L."/>
            <person name="Shaikh M.A."/>
            <person name="Suttiyut T."/>
            <person name="Ogas R."/>
            <person name="Tomko P."/>
            <person name="Gavelis G."/>
            <person name="Widhalm J.R."/>
            <person name="Wisecaver J.H."/>
        </authorList>
    </citation>
    <scope>NUCLEOTIDE SEQUENCE</scope>
    <source>
        <strain evidence="1">ECLA1</strain>
    </source>
</reference>
<dbReference type="Proteomes" id="UP001283361">
    <property type="component" value="Unassembled WGS sequence"/>
</dbReference>
<protein>
    <submittedName>
        <fullName evidence="1">Uncharacterized protein</fullName>
    </submittedName>
</protein>
<sequence length="215" mass="24002">MTRDRKRSESVRDYPWEQWPPNRCLHSSDYGSKVDGRLDWADLLDRCVHGVTDGYKPKLMYYVVSGIWREDRQRLNLSVSRCHWPTVALPAGAETSSLCLACTSSHRPTGGSTGQRPDPPSKAFIDASLSTDEIDETFFISQGPSLWDIELTGEAIRIIWAPAVAAVWSIVAAYQVDGLGLQMSIERYALFYVSLEIGFDLTLSQSVDIKHAASC</sequence>
<name>A0AAE0YGX1_9GAST</name>
<organism evidence="1 2">
    <name type="scientific">Elysia crispata</name>
    <name type="common">lettuce slug</name>
    <dbReference type="NCBI Taxonomy" id="231223"/>
    <lineage>
        <taxon>Eukaryota</taxon>
        <taxon>Metazoa</taxon>
        <taxon>Spiralia</taxon>
        <taxon>Lophotrochozoa</taxon>
        <taxon>Mollusca</taxon>
        <taxon>Gastropoda</taxon>
        <taxon>Heterobranchia</taxon>
        <taxon>Euthyneura</taxon>
        <taxon>Panpulmonata</taxon>
        <taxon>Sacoglossa</taxon>
        <taxon>Placobranchoidea</taxon>
        <taxon>Plakobranchidae</taxon>
        <taxon>Elysia</taxon>
    </lineage>
</organism>
<evidence type="ECO:0000313" key="2">
    <source>
        <dbReference type="Proteomes" id="UP001283361"/>
    </source>
</evidence>